<keyword evidence="2" id="KW-1185">Reference proteome</keyword>
<accession>A0A1Q9CLI6</accession>
<gene>
    <name evidence="1" type="ORF">AK812_SmicGene35422</name>
</gene>
<evidence type="ECO:0000313" key="2">
    <source>
        <dbReference type="Proteomes" id="UP000186817"/>
    </source>
</evidence>
<organism evidence="1 2">
    <name type="scientific">Symbiodinium microadriaticum</name>
    <name type="common">Dinoflagellate</name>
    <name type="synonym">Zooxanthella microadriatica</name>
    <dbReference type="NCBI Taxonomy" id="2951"/>
    <lineage>
        <taxon>Eukaryota</taxon>
        <taxon>Sar</taxon>
        <taxon>Alveolata</taxon>
        <taxon>Dinophyceae</taxon>
        <taxon>Suessiales</taxon>
        <taxon>Symbiodiniaceae</taxon>
        <taxon>Symbiodinium</taxon>
    </lineage>
</organism>
<comment type="caution">
    <text evidence="1">The sequence shown here is derived from an EMBL/GenBank/DDBJ whole genome shotgun (WGS) entry which is preliminary data.</text>
</comment>
<dbReference type="Proteomes" id="UP000186817">
    <property type="component" value="Unassembled WGS sequence"/>
</dbReference>
<dbReference type="AlphaFoldDB" id="A0A1Q9CLI6"/>
<reference evidence="1 2" key="1">
    <citation type="submission" date="2016-02" db="EMBL/GenBank/DDBJ databases">
        <title>Genome analysis of coral dinoflagellate symbionts highlights evolutionary adaptations to a symbiotic lifestyle.</title>
        <authorList>
            <person name="Aranda M."/>
            <person name="Li Y."/>
            <person name="Liew Y.J."/>
            <person name="Baumgarten S."/>
            <person name="Simakov O."/>
            <person name="Wilson M."/>
            <person name="Piel J."/>
            <person name="Ashoor H."/>
            <person name="Bougouffa S."/>
            <person name="Bajic V.B."/>
            <person name="Ryu T."/>
            <person name="Ravasi T."/>
            <person name="Bayer T."/>
            <person name="Micklem G."/>
            <person name="Kim H."/>
            <person name="Bhak J."/>
            <person name="Lajeunesse T.C."/>
            <person name="Voolstra C.R."/>
        </authorList>
    </citation>
    <scope>NUCLEOTIDE SEQUENCE [LARGE SCALE GENOMIC DNA]</scope>
    <source>
        <strain evidence="1 2">CCMP2467</strain>
    </source>
</reference>
<proteinExistence type="predicted"/>
<dbReference type="OrthoDB" id="444472at2759"/>
<protein>
    <submittedName>
        <fullName evidence="1">Uncharacterized protein</fullName>
    </submittedName>
</protein>
<sequence length="178" mass="18912">MTPSACALLRSQAGPHAGAWLTAIPADPATTLSPASDAACAAPLSACPRPALLAWRAKIVEQAWVREAVGADGQVVLQQWLFATTAPRVALDDRPRLELVIFGALRMGGALCCDATLVSPLTRTGQPQPGTAAHDGAMLRVAERRKRAAYPELRSEIGGRWNEAAQQLVRDLACVLWL</sequence>
<dbReference type="EMBL" id="LSRX01001093">
    <property type="protein sequence ID" value="OLP83776.1"/>
    <property type="molecule type" value="Genomic_DNA"/>
</dbReference>
<evidence type="ECO:0000313" key="1">
    <source>
        <dbReference type="EMBL" id="OLP83776.1"/>
    </source>
</evidence>
<name>A0A1Q9CLI6_SYMMI</name>